<dbReference type="EMBL" id="MSFL01000004">
    <property type="protein sequence ID" value="PWY89082.1"/>
    <property type="molecule type" value="Genomic_DNA"/>
</dbReference>
<organism evidence="1 2">
    <name type="scientific">Aspergillus heteromorphus CBS 117.55</name>
    <dbReference type="NCBI Taxonomy" id="1448321"/>
    <lineage>
        <taxon>Eukaryota</taxon>
        <taxon>Fungi</taxon>
        <taxon>Dikarya</taxon>
        <taxon>Ascomycota</taxon>
        <taxon>Pezizomycotina</taxon>
        <taxon>Eurotiomycetes</taxon>
        <taxon>Eurotiomycetidae</taxon>
        <taxon>Eurotiales</taxon>
        <taxon>Aspergillaceae</taxon>
        <taxon>Aspergillus</taxon>
        <taxon>Aspergillus subgen. Circumdati</taxon>
    </lineage>
</organism>
<dbReference type="VEuPathDB" id="FungiDB:BO70DRAFT_393601"/>
<dbReference type="OrthoDB" id="1862401at2759"/>
<dbReference type="GeneID" id="37068624"/>
<dbReference type="Proteomes" id="UP000247233">
    <property type="component" value="Unassembled WGS sequence"/>
</dbReference>
<dbReference type="InterPro" id="IPR023213">
    <property type="entry name" value="CAT-like_dom_sf"/>
</dbReference>
<comment type="caution">
    <text evidence="1">The sequence shown here is derived from an EMBL/GenBank/DDBJ whole genome shotgun (WGS) entry which is preliminary data.</text>
</comment>
<dbReference type="Gene3D" id="3.30.559.10">
    <property type="entry name" value="Chloramphenicol acetyltransferase-like domain"/>
    <property type="match status" value="1"/>
</dbReference>
<protein>
    <submittedName>
        <fullName evidence="1">Uncharacterized protein</fullName>
    </submittedName>
</protein>
<sequence>MPAVSDILGLTPLDHLPAKLFLPYILYFDHPDPQLAINTLQSSIGKVISQLPWLAGDVIMHSVPDGPKDRMHIAAPRVPLSEVPILQVKHFDRDEDIRSHPVQSYLHLPTICPASEQRPVLRFQANIEASPENIIVTSWGNLEVFSLDFGPGLGRIEDFEPGLALVPGGCILLPSRPVSNGSTAPWEVCITLKKGDSQTLAQDSLLSRILA</sequence>
<proteinExistence type="predicted"/>
<reference evidence="1 2" key="1">
    <citation type="submission" date="2016-12" db="EMBL/GenBank/DDBJ databases">
        <title>The genomes of Aspergillus section Nigri reveals drivers in fungal speciation.</title>
        <authorList>
            <consortium name="DOE Joint Genome Institute"/>
            <person name="Vesth T.C."/>
            <person name="Nybo J."/>
            <person name="Theobald S."/>
            <person name="Brandl J."/>
            <person name="Frisvad J.C."/>
            <person name="Nielsen K.F."/>
            <person name="Lyhne E.K."/>
            <person name="Kogle M.E."/>
            <person name="Kuo A."/>
            <person name="Riley R."/>
            <person name="Clum A."/>
            <person name="Nolan M."/>
            <person name="Lipzen A."/>
            <person name="Salamov A."/>
            <person name="Henrissat B."/>
            <person name="Wiebenga A."/>
            <person name="De Vries R.P."/>
            <person name="Grigoriev I.V."/>
            <person name="Mortensen U.H."/>
            <person name="Andersen M.R."/>
            <person name="Baker S.E."/>
        </authorList>
    </citation>
    <scope>NUCLEOTIDE SEQUENCE [LARGE SCALE GENOMIC DNA]</scope>
    <source>
        <strain evidence="1 2">CBS 117.55</strain>
    </source>
</reference>
<evidence type="ECO:0000313" key="1">
    <source>
        <dbReference type="EMBL" id="PWY89082.1"/>
    </source>
</evidence>
<accession>A0A317WUV1</accession>
<gene>
    <name evidence="1" type="ORF">BO70DRAFT_393601</name>
</gene>
<dbReference type="RefSeq" id="XP_025402269.1">
    <property type="nucleotide sequence ID" value="XM_025546387.1"/>
</dbReference>
<evidence type="ECO:0000313" key="2">
    <source>
        <dbReference type="Proteomes" id="UP000247233"/>
    </source>
</evidence>
<dbReference type="AlphaFoldDB" id="A0A317WUV1"/>
<keyword evidence="2" id="KW-1185">Reference proteome</keyword>
<name>A0A317WUV1_9EURO</name>